<evidence type="ECO:0000256" key="1">
    <source>
        <dbReference type="ARBA" id="ARBA00022555"/>
    </source>
</evidence>
<evidence type="ECO:0000256" key="7">
    <source>
        <dbReference type="ARBA" id="ARBA00023146"/>
    </source>
</evidence>
<dbReference type="PRINTS" id="PR00982">
    <property type="entry name" value="TRNASYNTHLYS"/>
</dbReference>
<evidence type="ECO:0000256" key="10">
    <source>
        <dbReference type="PROSITE-ProRule" id="PRU00209"/>
    </source>
</evidence>
<dbReference type="InterPro" id="IPR018149">
    <property type="entry name" value="Lys-tRNA-synth_II_C"/>
</dbReference>
<evidence type="ECO:0000256" key="4">
    <source>
        <dbReference type="ARBA" id="ARBA00022741"/>
    </source>
</evidence>
<comment type="subunit">
    <text evidence="9">Homodimer.</text>
</comment>
<gene>
    <name evidence="9" type="primary">lysS</name>
    <name evidence="14" type="ORF">SAMN02910377_01969</name>
</gene>
<dbReference type="InterPro" id="IPR004364">
    <property type="entry name" value="Aa-tRNA-synt_II"/>
</dbReference>
<dbReference type="InterPro" id="IPR012340">
    <property type="entry name" value="NA-bd_OB-fold"/>
</dbReference>
<dbReference type="SUPFAM" id="SSF55681">
    <property type="entry name" value="Class II aaRS and biotin synthetases"/>
    <property type="match status" value="1"/>
</dbReference>
<protein>
    <recommendedName>
        <fullName evidence="9">Lysine--tRNA ligase</fullName>
        <ecNumber evidence="9">6.1.1.6</ecNumber>
    </recommendedName>
    <alternativeName>
        <fullName evidence="9">Lysyl-tRNA synthetase</fullName>
        <shortName evidence="9">LysRS</shortName>
    </alternativeName>
</protein>
<accession>A0A1H7KBW0</accession>
<comment type="cofactor">
    <cofactor evidence="9 11">
        <name>Mg(2+)</name>
        <dbReference type="ChEBI" id="CHEBI:18420"/>
    </cofactor>
    <text evidence="9 11">Binds 3 Mg(2+) ions per subunit.</text>
</comment>
<feature type="binding site" evidence="9">
    <location>
        <position position="437"/>
    </location>
    <ligand>
        <name>Mg(2+)</name>
        <dbReference type="ChEBI" id="CHEBI:18420"/>
        <label>1</label>
    </ligand>
</feature>
<dbReference type="CDD" id="cd00775">
    <property type="entry name" value="LysRS_core"/>
    <property type="match status" value="1"/>
</dbReference>
<dbReference type="PROSITE" id="PS50862">
    <property type="entry name" value="AA_TRNA_LIGASE_II"/>
    <property type="match status" value="1"/>
</dbReference>
<dbReference type="GO" id="GO:0000049">
    <property type="term" value="F:tRNA binding"/>
    <property type="evidence" value="ECO:0007669"/>
    <property type="project" value="UniProtKB-UniRule"/>
</dbReference>
<evidence type="ECO:0000256" key="9">
    <source>
        <dbReference type="HAMAP-Rule" id="MF_00252"/>
    </source>
</evidence>
<dbReference type="InterPro" id="IPR004495">
    <property type="entry name" value="Met-tRNA-synth_bsu_C"/>
</dbReference>
<evidence type="ECO:0000256" key="2">
    <source>
        <dbReference type="ARBA" id="ARBA00022598"/>
    </source>
</evidence>
<dbReference type="Pfam" id="PF01336">
    <property type="entry name" value="tRNA_anti-codon"/>
    <property type="match status" value="1"/>
</dbReference>
<feature type="binding site" evidence="9">
    <location>
        <position position="444"/>
    </location>
    <ligand>
        <name>Mg(2+)</name>
        <dbReference type="ChEBI" id="CHEBI:18420"/>
        <label>2</label>
    </ligand>
</feature>
<dbReference type="EMBL" id="FNZX01000012">
    <property type="protein sequence ID" value="SEK84034.1"/>
    <property type="molecule type" value="Genomic_DNA"/>
</dbReference>
<dbReference type="PROSITE" id="PS50886">
    <property type="entry name" value="TRBD"/>
    <property type="match status" value="1"/>
</dbReference>
<dbReference type="AlphaFoldDB" id="A0A1H7KBW0"/>
<dbReference type="Gene3D" id="2.40.50.140">
    <property type="entry name" value="Nucleic acid-binding proteins"/>
    <property type="match status" value="2"/>
</dbReference>
<dbReference type="InterPro" id="IPR002313">
    <property type="entry name" value="Lys-tRNA-ligase_II"/>
</dbReference>
<keyword evidence="6 10" id="KW-0694">RNA-binding</keyword>
<dbReference type="eggNOG" id="COG1190">
    <property type="taxonomic scope" value="Bacteria"/>
</dbReference>
<keyword evidence="9" id="KW-0963">Cytoplasm</keyword>
<dbReference type="Gene3D" id="3.30.930.10">
    <property type="entry name" value="Bira Bifunctional Protein, Domain 2"/>
    <property type="match status" value="1"/>
</dbReference>
<comment type="similarity">
    <text evidence="9">Belongs to the class-II aminoacyl-tRNA synthetase family.</text>
</comment>
<dbReference type="GO" id="GO:0005524">
    <property type="term" value="F:ATP binding"/>
    <property type="evidence" value="ECO:0007669"/>
    <property type="project" value="UniProtKB-UniRule"/>
</dbReference>
<keyword evidence="4 9" id="KW-0547">Nucleotide-binding</keyword>
<dbReference type="Pfam" id="PF01588">
    <property type="entry name" value="tRNA_bind"/>
    <property type="match status" value="1"/>
</dbReference>
<dbReference type="InterPro" id="IPR006195">
    <property type="entry name" value="aa-tRNA-synth_II"/>
</dbReference>
<keyword evidence="3 9" id="KW-0479">Metal-binding</keyword>
<dbReference type="HAMAP" id="MF_00252">
    <property type="entry name" value="Lys_tRNA_synth_class2"/>
    <property type="match status" value="1"/>
</dbReference>
<name>A0A1H7KBW0_9FIRM</name>
<dbReference type="RefSeq" id="WP_074791465.1">
    <property type="nucleotide sequence ID" value="NZ_FNZX01000012.1"/>
</dbReference>
<keyword evidence="1 10" id="KW-0820">tRNA-binding</keyword>
<dbReference type="GO" id="GO:0140096">
    <property type="term" value="F:catalytic activity, acting on a protein"/>
    <property type="evidence" value="ECO:0007669"/>
    <property type="project" value="UniProtKB-ARBA"/>
</dbReference>
<dbReference type="CDD" id="cd04322">
    <property type="entry name" value="LysRS_N"/>
    <property type="match status" value="1"/>
</dbReference>
<keyword evidence="7 9" id="KW-0030">Aminoacyl-tRNA synthetase</keyword>
<dbReference type="CDD" id="cd02800">
    <property type="entry name" value="tRNA_bind_EcMetRS_like"/>
    <property type="match status" value="1"/>
</dbReference>
<dbReference type="NCBIfam" id="TIGR00499">
    <property type="entry name" value="lysS_bact"/>
    <property type="match status" value="1"/>
</dbReference>
<keyword evidence="9 11" id="KW-0460">Magnesium</keyword>
<feature type="domain" description="Aminoacyl-transfer RNA synthetases class-II family profile" evidence="12">
    <location>
        <begin position="210"/>
        <end position="521"/>
    </location>
</feature>
<dbReference type="GO" id="GO:0004825">
    <property type="term" value="F:methionine-tRNA ligase activity"/>
    <property type="evidence" value="ECO:0007669"/>
    <property type="project" value="InterPro"/>
</dbReference>
<dbReference type="GO" id="GO:0006430">
    <property type="term" value="P:lysyl-tRNA aminoacylation"/>
    <property type="evidence" value="ECO:0007669"/>
    <property type="project" value="UniProtKB-UniRule"/>
</dbReference>
<evidence type="ECO:0000259" key="13">
    <source>
        <dbReference type="PROSITE" id="PS50886"/>
    </source>
</evidence>
<organism evidence="14 15">
    <name type="scientific">Pseudobutyrivibrio ruminis</name>
    <dbReference type="NCBI Taxonomy" id="46206"/>
    <lineage>
        <taxon>Bacteria</taxon>
        <taxon>Bacillati</taxon>
        <taxon>Bacillota</taxon>
        <taxon>Clostridia</taxon>
        <taxon>Lachnospirales</taxon>
        <taxon>Lachnospiraceae</taxon>
        <taxon>Pseudobutyrivibrio</taxon>
    </lineage>
</organism>
<keyword evidence="2 9" id="KW-0436">Ligase</keyword>
<dbReference type="InterPro" id="IPR002547">
    <property type="entry name" value="tRNA-bd_dom"/>
</dbReference>
<sequence>MAEQDINQLLQVRREKLSALQEAGKDPFQITKFDQTHHSDEVRALYEEHEAKLLAGRPAVNTDGMDEEAAKQAINDDYNERRAIMDADPIHVSIAGRMMFKRVMGKASFCNIQDLQNSIQVYVARDAIGEDTYADFKKSDIGDIYGVKGYAFRTKTGEISIHAEEMTLLSKSLQILPEKFHGLTDTDTRYRQRYVDLIMNKDSKDVFIKRSLMMREIRNFLANRDFMEVETPMLVENAGGAAARPFFTHYNALGEERKLRISLELYLKRLIVGGLERVFEIGRVFRNEGVDARHNPEFTLMELYQAYTDYEGMMELTESMFRYLAEKVVGSTKISYNGVEIDLGKPFERLTMTDAVKKYAGIDFDTVADDEAAKALAREKGIEFEDRHKKGDILNLFFEEFCEENLIQPTFIMDHPIEISPLTKKKPSDPTKVERFELFINGWEMCNAYSELNDPIDQRERFAAQDANAEAGDDEAEHTDEDFLNALEIGMPPTGGIGYGLDRLCMLLTDSAAIRDVLLFPTMKSLNPAKPQAAGADNGFFAPNEGIDFSNVKIEPLFEEQVDFDTFSKSDFRAVKVKACQAVPKSKKLLQFTLDDGTGTDRTILSGIHAFYEPEELVGKTLVAITNLPPRPMMGIESCGMLLSAVNNLKDSEDEELHLLMIDNHIPAGAKLY</sequence>
<evidence type="ECO:0000259" key="12">
    <source>
        <dbReference type="PROSITE" id="PS50862"/>
    </source>
</evidence>
<dbReference type="InterPro" id="IPR004365">
    <property type="entry name" value="NA-bd_OB_tRNA"/>
</dbReference>
<evidence type="ECO:0000256" key="6">
    <source>
        <dbReference type="ARBA" id="ARBA00022884"/>
    </source>
</evidence>
<comment type="catalytic activity">
    <reaction evidence="8 9 11">
        <text>tRNA(Lys) + L-lysine + ATP = L-lysyl-tRNA(Lys) + AMP + diphosphate</text>
        <dbReference type="Rhea" id="RHEA:20792"/>
        <dbReference type="Rhea" id="RHEA-COMP:9696"/>
        <dbReference type="Rhea" id="RHEA-COMP:9697"/>
        <dbReference type="ChEBI" id="CHEBI:30616"/>
        <dbReference type="ChEBI" id="CHEBI:32551"/>
        <dbReference type="ChEBI" id="CHEBI:33019"/>
        <dbReference type="ChEBI" id="CHEBI:78442"/>
        <dbReference type="ChEBI" id="CHEBI:78529"/>
        <dbReference type="ChEBI" id="CHEBI:456215"/>
        <dbReference type="EC" id="6.1.1.6"/>
    </reaction>
</comment>
<proteinExistence type="inferred from homology"/>
<feature type="domain" description="TRNA-binding" evidence="13">
    <location>
        <begin position="566"/>
        <end position="673"/>
    </location>
</feature>
<dbReference type="GO" id="GO:0000287">
    <property type="term" value="F:magnesium ion binding"/>
    <property type="evidence" value="ECO:0007669"/>
    <property type="project" value="UniProtKB-UniRule"/>
</dbReference>
<reference evidence="15" key="1">
    <citation type="submission" date="2016-10" db="EMBL/GenBank/DDBJ databases">
        <authorList>
            <person name="Varghese N."/>
        </authorList>
    </citation>
    <scope>NUCLEOTIDE SEQUENCE [LARGE SCALE GENOMIC DNA]</scope>
    <source>
        <strain evidence="15">ACV-9</strain>
    </source>
</reference>
<dbReference type="Pfam" id="PF00152">
    <property type="entry name" value="tRNA-synt_2"/>
    <property type="match status" value="1"/>
</dbReference>
<dbReference type="Proteomes" id="UP000182321">
    <property type="component" value="Unassembled WGS sequence"/>
</dbReference>
<comment type="subcellular location">
    <subcellularLocation>
        <location evidence="9">Cytoplasm</location>
    </subcellularLocation>
</comment>
<feature type="binding site" evidence="9">
    <location>
        <position position="444"/>
    </location>
    <ligand>
        <name>Mg(2+)</name>
        <dbReference type="ChEBI" id="CHEBI:18420"/>
        <label>1</label>
    </ligand>
</feature>
<evidence type="ECO:0000313" key="14">
    <source>
        <dbReference type="EMBL" id="SEK84034.1"/>
    </source>
</evidence>
<dbReference type="GO" id="GO:0016740">
    <property type="term" value="F:transferase activity"/>
    <property type="evidence" value="ECO:0007669"/>
    <property type="project" value="UniProtKB-ARBA"/>
</dbReference>
<evidence type="ECO:0000313" key="15">
    <source>
        <dbReference type="Proteomes" id="UP000182321"/>
    </source>
</evidence>
<dbReference type="GO" id="GO:0005829">
    <property type="term" value="C:cytosol"/>
    <property type="evidence" value="ECO:0007669"/>
    <property type="project" value="TreeGrafter"/>
</dbReference>
<keyword evidence="9" id="KW-0648">Protein biosynthesis</keyword>
<evidence type="ECO:0000256" key="3">
    <source>
        <dbReference type="ARBA" id="ARBA00022723"/>
    </source>
</evidence>
<dbReference type="NCBIfam" id="NF001756">
    <property type="entry name" value="PRK00484.1"/>
    <property type="match status" value="1"/>
</dbReference>
<keyword evidence="15" id="KW-1185">Reference proteome</keyword>
<evidence type="ECO:0000256" key="11">
    <source>
        <dbReference type="RuleBase" id="RU000336"/>
    </source>
</evidence>
<evidence type="ECO:0000256" key="5">
    <source>
        <dbReference type="ARBA" id="ARBA00022840"/>
    </source>
</evidence>
<dbReference type="InterPro" id="IPR045864">
    <property type="entry name" value="aa-tRNA-synth_II/BPL/LPL"/>
</dbReference>
<dbReference type="GO" id="GO:0004824">
    <property type="term" value="F:lysine-tRNA ligase activity"/>
    <property type="evidence" value="ECO:0007669"/>
    <property type="project" value="UniProtKB-UniRule"/>
</dbReference>
<keyword evidence="5 9" id="KW-0067">ATP-binding</keyword>
<dbReference type="InterPro" id="IPR044136">
    <property type="entry name" value="Lys-tRNA-ligase_II_N"/>
</dbReference>
<dbReference type="SUPFAM" id="SSF50249">
    <property type="entry name" value="Nucleic acid-binding proteins"/>
    <property type="match status" value="2"/>
</dbReference>
<dbReference type="EC" id="6.1.1.6" evidence="9"/>
<evidence type="ECO:0000256" key="8">
    <source>
        <dbReference type="ARBA" id="ARBA00048573"/>
    </source>
</evidence>
<dbReference type="GO" id="GO:0006431">
    <property type="term" value="P:methionyl-tRNA aminoacylation"/>
    <property type="evidence" value="ECO:0007669"/>
    <property type="project" value="InterPro"/>
</dbReference>
<dbReference type="PANTHER" id="PTHR42918:SF15">
    <property type="entry name" value="LYSINE--TRNA LIGASE, CHLOROPLASTIC_MITOCHONDRIAL"/>
    <property type="match status" value="1"/>
</dbReference>
<dbReference type="PANTHER" id="PTHR42918">
    <property type="entry name" value="LYSYL-TRNA SYNTHETASE"/>
    <property type="match status" value="1"/>
</dbReference>